<accession>A0A291HTI0</accession>
<comment type="subcellular location">
    <subcellularLocation>
        <location evidence="2">Membrane</location>
        <topology evidence="2">Multi-pass membrane protein</topology>
    </subcellularLocation>
</comment>
<feature type="transmembrane region" description="Helical" evidence="13">
    <location>
        <begin position="156"/>
        <end position="173"/>
    </location>
</feature>
<gene>
    <name evidence="15" type="ORF">AN401_17090</name>
</gene>
<dbReference type="EMBL" id="CP012621">
    <property type="protein sequence ID" value="ATG75358.1"/>
    <property type="molecule type" value="Genomic_DNA"/>
</dbReference>
<dbReference type="InterPro" id="IPR050415">
    <property type="entry name" value="MRET"/>
</dbReference>
<dbReference type="Gene3D" id="2.40.30.10">
    <property type="entry name" value="Translation factors"/>
    <property type="match status" value="1"/>
</dbReference>
<dbReference type="GO" id="GO:0016491">
    <property type="term" value="F:oxidoreductase activity"/>
    <property type="evidence" value="ECO:0007669"/>
    <property type="project" value="UniProtKB-KW"/>
</dbReference>
<evidence type="ECO:0000256" key="11">
    <source>
        <dbReference type="ARBA" id="ARBA00023014"/>
    </source>
</evidence>
<dbReference type="PANTHER" id="PTHR47354">
    <property type="entry name" value="NADH OXIDOREDUCTASE HCR"/>
    <property type="match status" value="1"/>
</dbReference>
<dbReference type="InterPro" id="IPR039261">
    <property type="entry name" value="FNR_nucleotide-bd"/>
</dbReference>
<evidence type="ECO:0000256" key="8">
    <source>
        <dbReference type="ARBA" id="ARBA00022989"/>
    </source>
</evidence>
<evidence type="ECO:0000256" key="2">
    <source>
        <dbReference type="ARBA" id="ARBA00004141"/>
    </source>
</evidence>
<dbReference type="SUPFAM" id="SSF63380">
    <property type="entry name" value="Riboflavin synthase domain-like"/>
    <property type="match status" value="1"/>
</dbReference>
<name>A0A291HTI0_9GAMM</name>
<keyword evidence="7" id="KW-0274">FAD</keyword>
<dbReference type="KEGG" id="zdf:AN401_17090"/>
<evidence type="ECO:0000313" key="16">
    <source>
        <dbReference type="Proteomes" id="UP000217763"/>
    </source>
</evidence>
<keyword evidence="12 13" id="KW-0472">Membrane</keyword>
<organism evidence="15 16">
    <name type="scientific">Zobellella denitrificans</name>
    <dbReference type="NCBI Taxonomy" id="347534"/>
    <lineage>
        <taxon>Bacteria</taxon>
        <taxon>Pseudomonadati</taxon>
        <taxon>Pseudomonadota</taxon>
        <taxon>Gammaproteobacteria</taxon>
        <taxon>Aeromonadales</taxon>
        <taxon>Aeromonadaceae</taxon>
        <taxon>Zobellella</taxon>
    </lineage>
</organism>
<dbReference type="InterPro" id="IPR001433">
    <property type="entry name" value="OxRdtase_FAD/NAD-bd"/>
</dbReference>
<proteinExistence type="predicted"/>
<reference evidence="16" key="1">
    <citation type="submission" date="2015-09" db="EMBL/GenBank/DDBJ databases">
        <authorList>
            <person name="Shao Z."/>
            <person name="Wang L."/>
        </authorList>
    </citation>
    <scope>NUCLEOTIDE SEQUENCE [LARGE SCALE GENOMIC DNA]</scope>
    <source>
        <strain evidence="16">F13-1</strain>
    </source>
</reference>
<dbReference type="GO" id="GO:0050660">
    <property type="term" value="F:flavin adenine dinucleotide binding"/>
    <property type="evidence" value="ECO:0007669"/>
    <property type="project" value="TreeGrafter"/>
</dbReference>
<evidence type="ECO:0000259" key="14">
    <source>
        <dbReference type="PROSITE" id="PS51384"/>
    </source>
</evidence>
<feature type="transmembrane region" description="Helical" evidence="13">
    <location>
        <begin position="125"/>
        <end position="144"/>
    </location>
</feature>
<evidence type="ECO:0000313" key="15">
    <source>
        <dbReference type="EMBL" id="ATG75358.1"/>
    </source>
</evidence>
<keyword evidence="5" id="KW-0001">2Fe-2S</keyword>
<keyword evidence="6" id="KW-0479">Metal-binding</keyword>
<evidence type="ECO:0000256" key="3">
    <source>
        <dbReference type="ARBA" id="ARBA00022630"/>
    </source>
</evidence>
<dbReference type="RefSeq" id="WP_096780031.1">
    <property type="nucleotide sequence ID" value="NZ_CP012621.1"/>
</dbReference>
<keyword evidence="16" id="KW-1185">Reference proteome</keyword>
<keyword evidence="10" id="KW-0408">Iron</keyword>
<dbReference type="Pfam" id="PF01794">
    <property type="entry name" value="Ferric_reduct"/>
    <property type="match status" value="1"/>
</dbReference>
<evidence type="ECO:0000256" key="7">
    <source>
        <dbReference type="ARBA" id="ARBA00022827"/>
    </source>
</evidence>
<dbReference type="AlphaFoldDB" id="A0A291HTI0"/>
<dbReference type="SUPFAM" id="SSF52343">
    <property type="entry name" value="Ferredoxin reductase-like, C-terminal NADP-linked domain"/>
    <property type="match status" value="1"/>
</dbReference>
<keyword evidence="11" id="KW-0411">Iron-sulfur</keyword>
<sequence>MRQRLAPGELLALALILLPLAVALPRLWLGYGPGWGGALTLLGRLSGMLGLAMMLVTAALSVRLPALDAWFGGLPRLWRLHRRLGFGAFMLILLHVLLLAFAALPQSLAMAVTLLFPPPADWLTWTGWLALLLLVVFLAPTFQFFGPIHYQNWKRLHLLSVPTLALALLHTLPPLASPWPWWLLATLAALALLWRKGLSPWLARRPYRITEVRSLAPDVVELVLRPERRPLRHRAGQFVYLSPLDKGLAAGRGEEHPYTLSSAPGAPELTLGIKALGDASRALQSVALGSRVLLEGPYGAFFEQADPGRKQLWLGGGIGITPFVAAARELDAGPGKEEEVVLCYLANRPERAYYLEELADIAARHSSLRLAPHYVSERGPLALDFLEQQCPDFRERELLICGPPPMIHHLLRLLAGAGVPRAHIHTEAFDFL</sequence>
<dbReference type="Proteomes" id="UP000217763">
    <property type="component" value="Chromosome"/>
</dbReference>
<dbReference type="Pfam" id="PF08022">
    <property type="entry name" value="FAD_binding_8"/>
    <property type="match status" value="1"/>
</dbReference>
<keyword evidence="9" id="KW-0560">Oxidoreductase</keyword>
<dbReference type="Gene3D" id="3.40.50.80">
    <property type="entry name" value="Nucleotide-binding domain of ferredoxin-NADP reductase (FNR) module"/>
    <property type="match status" value="1"/>
</dbReference>
<dbReference type="GO" id="GO:0051537">
    <property type="term" value="F:2 iron, 2 sulfur cluster binding"/>
    <property type="evidence" value="ECO:0007669"/>
    <property type="project" value="UniProtKB-KW"/>
</dbReference>
<keyword evidence="4 13" id="KW-0812">Transmembrane</keyword>
<keyword evidence="3" id="KW-0285">Flavoprotein</keyword>
<evidence type="ECO:0000256" key="13">
    <source>
        <dbReference type="SAM" id="Phobius"/>
    </source>
</evidence>
<evidence type="ECO:0000256" key="4">
    <source>
        <dbReference type="ARBA" id="ARBA00022692"/>
    </source>
</evidence>
<feature type="transmembrane region" description="Helical" evidence="13">
    <location>
        <begin position="47"/>
        <end position="72"/>
    </location>
</feature>
<evidence type="ECO:0000256" key="12">
    <source>
        <dbReference type="ARBA" id="ARBA00023136"/>
    </source>
</evidence>
<feature type="transmembrane region" description="Helical" evidence="13">
    <location>
        <begin position="84"/>
        <end position="105"/>
    </location>
</feature>
<dbReference type="GO" id="GO:0016020">
    <property type="term" value="C:membrane"/>
    <property type="evidence" value="ECO:0007669"/>
    <property type="project" value="UniProtKB-SubCell"/>
</dbReference>
<keyword evidence="8 13" id="KW-1133">Transmembrane helix</keyword>
<evidence type="ECO:0000256" key="1">
    <source>
        <dbReference type="ARBA" id="ARBA00001974"/>
    </source>
</evidence>
<dbReference type="PANTHER" id="PTHR47354:SF8">
    <property type="entry name" value="1,2-PHENYLACETYL-COA EPOXIDASE, SUBUNIT E"/>
    <property type="match status" value="1"/>
</dbReference>
<feature type="domain" description="FAD-binding FR-type" evidence="14">
    <location>
        <begin position="202"/>
        <end position="304"/>
    </location>
</feature>
<comment type="cofactor">
    <cofactor evidence="1">
        <name>FAD</name>
        <dbReference type="ChEBI" id="CHEBI:57692"/>
    </cofactor>
</comment>
<protein>
    <submittedName>
        <fullName evidence="15">Oxidoreductase</fullName>
    </submittedName>
</protein>
<dbReference type="PROSITE" id="PS51384">
    <property type="entry name" value="FAD_FR"/>
    <property type="match status" value="1"/>
</dbReference>
<dbReference type="InterPro" id="IPR017927">
    <property type="entry name" value="FAD-bd_FR_type"/>
</dbReference>
<evidence type="ECO:0000256" key="6">
    <source>
        <dbReference type="ARBA" id="ARBA00022723"/>
    </source>
</evidence>
<evidence type="ECO:0000256" key="5">
    <source>
        <dbReference type="ARBA" id="ARBA00022714"/>
    </source>
</evidence>
<dbReference type="InterPro" id="IPR013112">
    <property type="entry name" value="FAD-bd_8"/>
</dbReference>
<dbReference type="InterPro" id="IPR017938">
    <property type="entry name" value="Riboflavin_synthase-like_b-brl"/>
</dbReference>
<evidence type="ECO:0000256" key="9">
    <source>
        <dbReference type="ARBA" id="ARBA00023002"/>
    </source>
</evidence>
<dbReference type="CDD" id="cd06198">
    <property type="entry name" value="FNR_like_3"/>
    <property type="match status" value="1"/>
</dbReference>
<dbReference type="InterPro" id="IPR013130">
    <property type="entry name" value="Fe3_Rdtase_TM_dom"/>
</dbReference>
<dbReference type="GO" id="GO:0046872">
    <property type="term" value="F:metal ion binding"/>
    <property type="evidence" value="ECO:0007669"/>
    <property type="project" value="UniProtKB-KW"/>
</dbReference>
<dbReference type="Pfam" id="PF00175">
    <property type="entry name" value="NAD_binding_1"/>
    <property type="match status" value="1"/>
</dbReference>
<dbReference type="PRINTS" id="PR00410">
    <property type="entry name" value="PHEHYDRXLASE"/>
</dbReference>
<evidence type="ECO:0000256" key="10">
    <source>
        <dbReference type="ARBA" id="ARBA00023004"/>
    </source>
</evidence>